<dbReference type="Proteomes" id="UP000253090">
    <property type="component" value="Unassembled WGS sequence"/>
</dbReference>
<evidence type="ECO:0000256" key="1">
    <source>
        <dbReference type="SAM" id="MobiDB-lite"/>
    </source>
</evidence>
<gene>
    <name evidence="2" type="ORF">DFP94_101275</name>
</gene>
<sequence length="37" mass="4038">MFSLSDIYHPITAQPPKNVTHVEPCAELKPGANQESS</sequence>
<evidence type="ECO:0000313" key="2">
    <source>
        <dbReference type="EMBL" id="RCX22694.1"/>
    </source>
</evidence>
<organism evidence="2 3">
    <name type="scientific">Fontibacillus phaseoli</name>
    <dbReference type="NCBI Taxonomy" id="1416533"/>
    <lineage>
        <taxon>Bacteria</taxon>
        <taxon>Bacillati</taxon>
        <taxon>Bacillota</taxon>
        <taxon>Bacilli</taxon>
        <taxon>Bacillales</taxon>
        <taxon>Paenibacillaceae</taxon>
        <taxon>Fontibacillus</taxon>
    </lineage>
</organism>
<evidence type="ECO:0000313" key="3">
    <source>
        <dbReference type="Proteomes" id="UP000253090"/>
    </source>
</evidence>
<proteinExistence type="predicted"/>
<reference evidence="2 3" key="1">
    <citation type="submission" date="2018-07" db="EMBL/GenBank/DDBJ databases">
        <title>Genomic Encyclopedia of Type Strains, Phase III (KMG-III): the genomes of soil and plant-associated and newly described type strains.</title>
        <authorList>
            <person name="Whitman W."/>
        </authorList>
    </citation>
    <scope>NUCLEOTIDE SEQUENCE [LARGE SCALE GENOMIC DNA]</scope>
    <source>
        <strain evidence="2 3">CECT 8333</strain>
    </source>
</reference>
<keyword evidence="3" id="KW-1185">Reference proteome</keyword>
<accession>A0A369BSV9</accession>
<dbReference type="EMBL" id="QPJW01000001">
    <property type="protein sequence ID" value="RCX22694.1"/>
    <property type="molecule type" value="Genomic_DNA"/>
</dbReference>
<dbReference type="AlphaFoldDB" id="A0A369BSV9"/>
<comment type="caution">
    <text evidence="2">The sequence shown here is derived from an EMBL/GenBank/DDBJ whole genome shotgun (WGS) entry which is preliminary data.</text>
</comment>
<name>A0A369BSV9_9BACL</name>
<feature type="region of interest" description="Disordered" evidence="1">
    <location>
        <begin position="1"/>
        <end position="37"/>
    </location>
</feature>
<protein>
    <submittedName>
        <fullName evidence="2">Uncharacterized protein</fullName>
    </submittedName>
</protein>